<evidence type="ECO:0000256" key="3">
    <source>
        <dbReference type="ARBA" id="ARBA00022525"/>
    </source>
</evidence>
<evidence type="ECO:0000256" key="5">
    <source>
        <dbReference type="ARBA" id="ARBA00022729"/>
    </source>
</evidence>
<dbReference type="PROSITE" id="PS51767">
    <property type="entry name" value="PEPTIDASE_A1"/>
    <property type="match status" value="1"/>
</dbReference>
<feature type="compositionally biased region" description="Low complexity" evidence="10">
    <location>
        <begin position="80"/>
        <end position="90"/>
    </location>
</feature>
<dbReference type="Proteomes" id="UP001583172">
    <property type="component" value="Unassembled WGS sequence"/>
</dbReference>
<feature type="chain" id="PRO_5046027863" description="Peptidase A1 domain-containing protein" evidence="11">
    <location>
        <begin position="23"/>
        <end position="427"/>
    </location>
</feature>
<evidence type="ECO:0000256" key="7">
    <source>
        <dbReference type="ARBA" id="ARBA00022801"/>
    </source>
</evidence>
<dbReference type="InterPro" id="IPR021109">
    <property type="entry name" value="Peptidase_aspartic_dom_sf"/>
</dbReference>
<comment type="caution">
    <text evidence="13">The sequence shown here is derived from an EMBL/GenBank/DDBJ whole genome shotgun (WGS) entry which is preliminary data.</text>
</comment>
<keyword evidence="4" id="KW-0645">Protease</keyword>
<evidence type="ECO:0000313" key="13">
    <source>
        <dbReference type="EMBL" id="KAL1836534.1"/>
    </source>
</evidence>
<evidence type="ECO:0000259" key="12">
    <source>
        <dbReference type="PROSITE" id="PS51767"/>
    </source>
</evidence>
<evidence type="ECO:0000256" key="2">
    <source>
        <dbReference type="ARBA" id="ARBA00007447"/>
    </source>
</evidence>
<dbReference type="EMBL" id="JAZGSY010000398">
    <property type="protein sequence ID" value="KAL1836534.1"/>
    <property type="molecule type" value="Genomic_DNA"/>
</dbReference>
<name>A0ABR3V431_HUMIN</name>
<keyword evidence="5 11" id="KW-0732">Signal</keyword>
<sequence length="427" mass="46258">MSLVNVMLRFILLLLWARSTVAVPSNIQKRSFKLDRIKNPHFQRHNGTRQLVNAYQKYRMPIPQELLDALDRQVEDGTVSSSHQPASVSSFHVSETDGTTTGRVPATPANEGVEYISPIQIGGQMVNVAIDSGSADLWVFSTLLPPFARAGHQVYDPALSPTSKILSNASFSIFYGDGTSASGSVALDTVDVGGAVVWNQAVQMATWVSSAFVRDTALSGLLGLAFSKLNTVKPVRQTTFFENVMPTLAEPLFTADLPKDDVGAYEFGHIDSSRFAGHLAWVAADTSKGFWQIWTAGFRVAGGSQKIVPASPAIVDTGTTLMLASKEMVDAYYNHVPGARRSPVYGGIAFPCNVTLPDLWLDVGGTYTAKIRGSDINFGPITDELCFGGIQRTTSQFQIWGDIFFRSQFVVFHGGNHSLGMAPALRS</sequence>
<keyword evidence="8" id="KW-0865">Zymogen</keyword>
<dbReference type="SUPFAM" id="SSF50630">
    <property type="entry name" value="Acid proteases"/>
    <property type="match status" value="1"/>
</dbReference>
<evidence type="ECO:0000256" key="11">
    <source>
        <dbReference type="SAM" id="SignalP"/>
    </source>
</evidence>
<dbReference type="InterPro" id="IPR033121">
    <property type="entry name" value="PEPTIDASE_A1"/>
</dbReference>
<evidence type="ECO:0000256" key="9">
    <source>
        <dbReference type="ARBA" id="ARBA00023180"/>
    </source>
</evidence>
<comment type="similarity">
    <text evidence="2">Belongs to the peptidase A1 family.</text>
</comment>
<dbReference type="PANTHER" id="PTHR47966:SF23">
    <property type="entry name" value="ASPARTIC ENDOPEPTIDASE, PUTATIVE (AFU_ORTHOLOGUE AFUA_2G15950)-RELATED"/>
    <property type="match status" value="1"/>
</dbReference>
<dbReference type="PRINTS" id="PR00792">
    <property type="entry name" value="PEPSIN"/>
</dbReference>
<feature type="signal peptide" evidence="11">
    <location>
        <begin position="1"/>
        <end position="22"/>
    </location>
</feature>
<keyword evidence="9" id="KW-0325">Glycoprotein</keyword>
<dbReference type="Gene3D" id="2.40.70.10">
    <property type="entry name" value="Acid Proteases"/>
    <property type="match status" value="2"/>
</dbReference>
<accession>A0ABR3V431</accession>
<keyword evidence="14" id="KW-1185">Reference proteome</keyword>
<feature type="compositionally biased region" description="Polar residues" evidence="10">
    <location>
        <begin position="91"/>
        <end position="102"/>
    </location>
</feature>
<dbReference type="InterPro" id="IPR001461">
    <property type="entry name" value="Aspartic_peptidase_A1"/>
</dbReference>
<evidence type="ECO:0000256" key="6">
    <source>
        <dbReference type="ARBA" id="ARBA00022750"/>
    </source>
</evidence>
<protein>
    <recommendedName>
        <fullName evidence="12">Peptidase A1 domain-containing protein</fullName>
    </recommendedName>
</protein>
<evidence type="ECO:0000256" key="1">
    <source>
        <dbReference type="ARBA" id="ARBA00004613"/>
    </source>
</evidence>
<dbReference type="Pfam" id="PF00026">
    <property type="entry name" value="Asp"/>
    <property type="match status" value="1"/>
</dbReference>
<keyword evidence="6" id="KW-0064">Aspartyl protease</keyword>
<keyword evidence="7" id="KW-0378">Hydrolase</keyword>
<feature type="region of interest" description="Disordered" evidence="10">
    <location>
        <begin position="78"/>
        <end position="109"/>
    </location>
</feature>
<proteinExistence type="inferred from homology"/>
<dbReference type="PANTHER" id="PTHR47966">
    <property type="entry name" value="BETA-SITE APP-CLEAVING ENZYME, ISOFORM A-RELATED"/>
    <property type="match status" value="1"/>
</dbReference>
<evidence type="ECO:0000256" key="8">
    <source>
        <dbReference type="ARBA" id="ARBA00023145"/>
    </source>
</evidence>
<evidence type="ECO:0000256" key="4">
    <source>
        <dbReference type="ARBA" id="ARBA00022670"/>
    </source>
</evidence>
<keyword evidence="3" id="KW-0964">Secreted</keyword>
<dbReference type="InterPro" id="IPR034163">
    <property type="entry name" value="Aspergillopepsin-like_cat_dom"/>
</dbReference>
<dbReference type="CDD" id="cd06097">
    <property type="entry name" value="Aspergillopepsin_like"/>
    <property type="match status" value="1"/>
</dbReference>
<organism evidence="13 14">
    <name type="scientific">Humicola insolens</name>
    <name type="common">Soft-rot fungus</name>
    <dbReference type="NCBI Taxonomy" id="85995"/>
    <lineage>
        <taxon>Eukaryota</taxon>
        <taxon>Fungi</taxon>
        <taxon>Dikarya</taxon>
        <taxon>Ascomycota</taxon>
        <taxon>Pezizomycotina</taxon>
        <taxon>Sordariomycetes</taxon>
        <taxon>Sordariomycetidae</taxon>
        <taxon>Sordariales</taxon>
        <taxon>Chaetomiaceae</taxon>
        <taxon>Mycothermus</taxon>
    </lineage>
</organism>
<evidence type="ECO:0000313" key="14">
    <source>
        <dbReference type="Proteomes" id="UP001583172"/>
    </source>
</evidence>
<comment type="subcellular location">
    <subcellularLocation>
        <location evidence="1">Secreted</location>
    </subcellularLocation>
</comment>
<reference evidence="13 14" key="1">
    <citation type="journal article" date="2024" name="Commun. Biol.">
        <title>Comparative genomic analysis of thermophilic fungi reveals convergent evolutionary adaptations and gene losses.</title>
        <authorList>
            <person name="Steindorff A.S."/>
            <person name="Aguilar-Pontes M.V."/>
            <person name="Robinson A.J."/>
            <person name="Andreopoulos B."/>
            <person name="LaButti K."/>
            <person name="Kuo A."/>
            <person name="Mondo S."/>
            <person name="Riley R."/>
            <person name="Otillar R."/>
            <person name="Haridas S."/>
            <person name="Lipzen A."/>
            <person name="Grimwood J."/>
            <person name="Schmutz J."/>
            <person name="Clum A."/>
            <person name="Reid I.D."/>
            <person name="Moisan M.C."/>
            <person name="Butler G."/>
            <person name="Nguyen T.T.M."/>
            <person name="Dewar K."/>
            <person name="Conant G."/>
            <person name="Drula E."/>
            <person name="Henrissat B."/>
            <person name="Hansel C."/>
            <person name="Singer S."/>
            <person name="Hutchinson M.I."/>
            <person name="de Vries R.P."/>
            <person name="Natvig D.O."/>
            <person name="Powell A.J."/>
            <person name="Tsang A."/>
            <person name="Grigoriev I.V."/>
        </authorList>
    </citation>
    <scope>NUCLEOTIDE SEQUENCE [LARGE SCALE GENOMIC DNA]</scope>
    <source>
        <strain evidence="13 14">CBS 620.91</strain>
    </source>
</reference>
<feature type="domain" description="Peptidase A1" evidence="12">
    <location>
        <begin position="115"/>
        <end position="422"/>
    </location>
</feature>
<evidence type="ECO:0000256" key="10">
    <source>
        <dbReference type="SAM" id="MobiDB-lite"/>
    </source>
</evidence>
<gene>
    <name evidence="13" type="ORF">VTJ49DRAFT_5031</name>
</gene>